<dbReference type="GeneTree" id="ENSGT00940000163670"/>
<dbReference type="Gene3D" id="2.60.40.10">
    <property type="entry name" value="Immunoglobulins"/>
    <property type="match status" value="3"/>
</dbReference>
<dbReference type="GO" id="GO:0031295">
    <property type="term" value="P:T cell costimulation"/>
    <property type="evidence" value="ECO:0007669"/>
    <property type="project" value="TreeGrafter"/>
</dbReference>
<evidence type="ECO:0000256" key="1">
    <source>
        <dbReference type="ARBA" id="ARBA00004251"/>
    </source>
</evidence>
<keyword evidence="10" id="KW-0393">Immunoglobulin domain</keyword>
<keyword evidence="8" id="KW-0675">Receptor</keyword>
<evidence type="ECO:0000256" key="3">
    <source>
        <dbReference type="ARBA" id="ARBA00022692"/>
    </source>
</evidence>
<dbReference type="Ensembl" id="ENSSDUT00000009973.1">
    <property type="protein sequence ID" value="ENSSDUP00000009782.1"/>
    <property type="gene ID" value="ENSSDUG00000007198.1"/>
</dbReference>
<keyword evidence="3" id="KW-0812">Transmembrane</keyword>
<dbReference type="Pfam" id="PF22705">
    <property type="entry name" value="C2-set_3"/>
    <property type="match status" value="1"/>
</dbReference>
<dbReference type="GO" id="GO:0006955">
    <property type="term" value="P:immune response"/>
    <property type="evidence" value="ECO:0007669"/>
    <property type="project" value="TreeGrafter"/>
</dbReference>
<dbReference type="InterPro" id="IPR013783">
    <property type="entry name" value="Ig-like_fold"/>
</dbReference>
<sequence>MESCILPCSFQGDTDVIIHWNQVTAGNSPVHSFYYNKDQLAHQDQRFSGRTSVFEDQISGGNASLQLTGLQVQDQGRYKCYTGTNRGRNESFINLKVDAPVGKVDLQQVGNRITCSSEGIYPEPELTWSTSPPSTVTFKSQAEVQETEQLLYNIRSSLTVSDSDSDLSYSCSISTRRNKRRATLFKTTFLNVSNTGTTIPCAASNSSFKSLIWRFNHILIILTQTRADVSSSVSEGWRQQVKGVSESGSLMLQNLSPHHGGIYTCELSDAEETLITNTFLWIEQSPGEAA</sequence>
<evidence type="ECO:0000256" key="8">
    <source>
        <dbReference type="ARBA" id="ARBA00023170"/>
    </source>
</evidence>
<accession>A0A3B4TUS0</accession>
<keyword evidence="5" id="KW-1133">Transmembrane helix</keyword>
<evidence type="ECO:0000259" key="11">
    <source>
        <dbReference type="PROSITE" id="PS50835"/>
    </source>
</evidence>
<keyword evidence="7" id="KW-1015">Disulfide bond</keyword>
<evidence type="ECO:0000256" key="6">
    <source>
        <dbReference type="ARBA" id="ARBA00023136"/>
    </source>
</evidence>
<dbReference type="GO" id="GO:0007166">
    <property type="term" value="P:cell surface receptor signaling pathway"/>
    <property type="evidence" value="ECO:0007669"/>
    <property type="project" value="TreeGrafter"/>
</dbReference>
<evidence type="ECO:0000256" key="2">
    <source>
        <dbReference type="ARBA" id="ARBA00022475"/>
    </source>
</evidence>
<reference evidence="12" key="2">
    <citation type="submission" date="2025-09" db="UniProtKB">
        <authorList>
            <consortium name="Ensembl"/>
        </authorList>
    </citation>
    <scope>IDENTIFICATION</scope>
</reference>
<comment type="subcellular location">
    <subcellularLocation>
        <location evidence="1">Cell membrane</location>
        <topology evidence="1">Single-pass type I membrane protein</topology>
    </subcellularLocation>
</comment>
<dbReference type="PANTHER" id="PTHR25466">
    <property type="entry name" value="T-LYMPHOCYTE ACTIVATION ANTIGEN"/>
    <property type="match status" value="1"/>
</dbReference>
<keyword evidence="2" id="KW-1003">Cell membrane</keyword>
<proteinExistence type="predicted"/>
<keyword evidence="9" id="KW-0325">Glycoprotein</keyword>
<feature type="domain" description="Ig-like" evidence="11">
    <location>
        <begin position="107"/>
        <end position="183"/>
    </location>
</feature>
<dbReference type="InterPro" id="IPR007110">
    <property type="entry name" value="Ig-like_dom"/>
</dbReference>
<evidence type="ECO:0000256" key="7">
    <source>
        <dbReference type="ARBA" id="ARBA00023157"/>
    </source>
</evidence>
<dbReference type="SUPFAM" id="SSF48726">
    <property type="entry name" value="Immunoglobulin"/>
    <property type="match status" value="3"/>
</dbReference>
<evidence type="ECO:0000256" key="10">
    <source>
        <dbReference type="ARBA" id="ARBA00023319"/>
    </source>
</evidence>
<feature type="domain" description="Ig-like" evidence="11">
    <location>
        <begin position="198"/>
        <end position="276"/>
    </location>
</feature>
<dbReference type="PANTHER" id="PTHR25466:SF14">
    <property type="entry name" value="BUTYROPHILIN SUBFAMILY 2 MEMBER A2-LIKE-RELATED"/>
    <property type="match status" value="1"/>
</dbReference>
<evidence type="ECO:0000256" key="5">
    <source>
        <dbReference type="ARBA" id="ARBA00022989"/>
    </source>
</evidence>
<dbReference type="GO" id="GO:0009897">
    <property type="term" value="C:external side of plasma membrane"/>
    <property type="evidence" value="ECO:0007669"/>
    <property type="project" value="TreeGrafter"/>
</dbReference>
<organism evidence="12 13">
    <name type="scientific">Seriola dumerili</name>
    <name type="common">Greater amberjack</name>
    <name type="synonym">Caranx dumerili</name>
    <dbReference type="NCBI Taxonomy" id="41447"/>
    <lineage>
        <taxon>Eukaryota</taxon>
        <taxon>Metazoa</taxon>
        <taxon>Chordata</taxon>
        <taxon>Craniata</taxon>
        <taxon>Vertebrata</taxon>
        <taxon>Euteleostomi</taxon>
        <taxon>Actinopterygii</taxon>
        <taxon>Neopterygii</taxon>
        <taxon>Teleostei</taxon>
        <taxon>Neoteleostei</taxon>
        <taxon>Acanthomorphata</taxon>
        <taxon>Carangaria</taxon>
        <taxon>Carangiformes</taxon>
        <taxon>Carangidae</taxon>
        <taxon>Seriola</taxon>
    </lineage>
</organism>
<dbReference type="SMART" id="SM00406">
    <property type="entry name" value="IGv"/>
    <property type="match status" value="1"/>
</dbReference>
<dbReference type="InterPro" id="IPR053896">
    <property type="entry name" value="BTN3A2-like_Ig-C"/>
</dbReference>
<dbReference type="GO" id="GO:0071222">
    <property type="term" value="P:cellular response to lipopolysaccharide"/>
    <property type="evidence" value="ECO:0007669"/>
    <property type="project" value="TreeGrafter"/>
</dbReference>
<dbReference type="Proteomes" id="UP000261420">
    <property type="component" value="Unplaced"/>
</dbReference>
<dbReference type="PROSITE" id="PS50835">
    <property type="entry name" value="IG_LIKE"/>
    <property type="match status" value="3"/>
</dbReference>
<protein>
    <recommendedName>
        <fullName evidence="11">Ig-like domain-containing protein</fullName>
    </recommendedName>
</protein>
<dbReference type="Pfam" id="PF07686">
    <property type="entry name" value="V-set"/>
    <property type="match status" value="1"/>
</dbReference>
<keyword evidence="6" id="KW-0472">Membrane</keyword>
<dbReference type="InterPro" id="IPR036179">
    <property type="entry name" value="Ig-like_dom_sf"/>
</dbReference>
<dbReference type="InterPro" id="IPR051713">
    <property type="entry name" value="T-cell_Activation_Regulation"/>
</dbReference>
<feature type="domain" description="Ig-like" evidence="11">
    <location>
        <begin position="1"/>
        <end position="80"/>
    </location>
</feature>
<evidence type="ECO:0000313" key="13">
    <source>
        <dbReference type="Proteomes" id="UP000261420"/>
    </source>
</evidence>
<dbReference type="GO" id="GO:0042102">
    <property type="term" value="P:positive regulation of T cell proliferation"/>
    <property type="evidence" value="ECO:0007669"/>
    <property type="project" value="TreeGrafter"/>
</dbReference>
<keyword evidence="13" id="KW-1185">Reference proteome</keyword>
<reference evidence="12" key="1">
    <citation type="submission" date="2025-08" db="UniProtKB">
        <authorList>
            <consortium name="Ensembl"/>
        </authorList>
    </citation>
    <scope>IDENTIFICATION</scope>
</reference>
<evidence type="ECO:0000256" key="4">
    <source>
        <dbReference type="ARBA" id="ARBA00022729"/>
    </source>
</evidence>
<dbReference type="FunFam" id="2.60.40.10:FF:000142">
    <property type="entry name" value="V-set domain-containing T-cell activation inhibitor 1"/>
    <property type="match status" value="1"/>
</dbReference>
<evidence type="ECO:0000256" key="9">
    <source>
        <dbReference type="ARBA" id="ARBA00023180"/>
    </source>
</evidence>
<evidence type="ECO:0000313" key="12">
    <source>
        <dbReference type="Ensembl" id="ENSSDUP00000009782.1"/>
    </source>
</evidence>
<dbReference type="InterPro" id="IPR013106">
    <property type="entry name" value="Ig_V-set"/>
</dbReference>
<dbReference type="GO" id="GO:0042130">
    <property type="term" value="P:negative regulation of T cell proliferation"/>
    <property type="evidence" value="ECO:0007669"/>
    <property type="project" value="TreeGrafter"/>
</dbReference>
<keyword evidence="4" id="KW-0732">Signal</keyword>
<name>A0A3B4TUS0_SERDU</name>
<dbReference type="AlphaFoldDB" id="A0A3B4TUS0"/>